<proteinExistence type="predicted"/>
<dbReference type="Pfam" id="PF00530">
    <property type="entry name" value="SRCR"/>
    <property type="match status" value="2"/>
</dbReference>
<keyword evidence="8" id="KW-1133">Transmembrane helix</keyword>
<feature type="compositionally biased region" description="Low complexity" evidence="7">
    <location>
        <begin position="49"/>
        <end position="77"/>
    </location>
</feature>
<feature type="region of interest" description="Disordered" evidence="7">
    <location>
        <begin position="291"/>
        <end position="310"/>
    </location>
</feature>
<dbReference type="PANTHER" id="PTHR19331:SF465">
    <property type="entry name" value="EGG PEPTIDE SPERACT RECEPTOR"/>
    <property type="match status" value="1"/>
</dbReference>
<dbReference type="PANTHER" id="PTHR19331">
    <property type="entry name" value="SCAVENGER RECEPTOR DOMAIN-CONTAINING"/>
    <property type="match status" value="1"/>
</dbReference>
<feature type="compositionally biased region" description="Polar residues" evidence="7">
    <location>
        <begin position="84"/>
        <end position="94"/>
    </location>
</feature>
<keyword evidence="8" id="KW-0812">Transmembrane</keyword>
<evidence type="ECO:0000259" key="9">
    <source>
        <dbReference type="PROSITE" id="PS50287"/>
    </source>
</evidence>
<comment type="caution">
    <text evidence="6">Lacks conserved residue(s) required for the propagation of feature annotation.</text>
</comment>
<feature type="domain" description="SRCR" evidence="9">
    <location>
        <begin position="132"/>
        <end position="221"/>
    </location>
</feature>
<evidence type="ECO:0000256" key="6">
    <source>
        <dbReference type="PROSITE-ProRule" id="PRU00196"/>
    </source>
</evidence>
<dbReference type="SUPFAM" id="SSF56487">
    <property type="entry name" value="SRCR-like"/>
    <property type="match status" value="2"/>
</dbReference>
<evidence type="ECO:0000256" key="2">
    <source>
        <dbReference type="ARBA" id="ARBA00022737"/>
    </source>
</evidence>
<keyword evidence="5" id="KW-0325">Glycoprotein</keyword>
<evidence type="ECO:0000256" key="5">
    <source>
        <dbReference type="ARBA" id="ARBA00023180"/>
    </source>
</evidence>
<evidence type="ECO:0000256" key="3">
    <source>
        <dbReference type="ARBA" id="ARBA00023157"/>
    </source>
</evidence>
<reference evidence="10" key="1">
    <citation type="submission" date="2017-05" db="UniProtKB">
        <authorList>
            <consortium name="EnsemblMetazoa"/>
        </authorList>
    </citation>
    <scope>IDENTIFICATION</scope>
</reference>
<feature type="disulfide bond" evidence="6">
    <location>
        <begin position="192"/>
        <end position="202"/>
    </location>
</feature>
<dbReference type="GO" id="GO:0016020">
    <property type="term" value="C:membrane"/>
    <property type="evidence" value="ECO:0007669"/>
    <property type="project" value="InterPro"/>
</dbReference>
<dbReference type="OrthoDB" id="536948at2759"/>
<evidence type="ECO:0000256" key="1">
    <source>
        <dbReference type="ARBA" id="ARBA00022729"/>
    </source>
</evidence>
<dbReference type="SMART" id="SM00202">
    <property type="entry name" value="SR"/>
    <property type="match status" value="2"/>
</dbReference>
<keyword evidence="3 6" id="KW-1015">Disulfide bond</keyword>
<evidence type="ECO:0000256" key="8">
    <source>
        <dbReference type="SAM" id="Phobius"/>
    </source>
</evidence>
<dbReference type="InterPro" id="IPR001190">
    <property type="entry name" value="SRCR"/>
</dbReference>
<dbReference type="EnsemblMetazoa" id="Aqu2.1.36629_001">
    <property type="protein sequence ID" value="Aqu2.1.36629_001"/>
    <property type="gene ID" value="Aqu2.1.36629"/>
</dbReference>
<keyword evidence="1" id="KW-0732">Signal</keyword>
<dbReference type="InterPro" id="IPR036772">
    <property type="entry name" value="SRCR-like_dom_sf"/>
</dbReference>
<feature type="compositionally biased region" description="Low complexity" evidence="7">
    <location>
        <begin position="1"/>
        <end position="19"/>
    </location>
</feature>
<dbReference type="FunFam" id="3.10.250.10:FF:000011">
    <property type="entry name" value="Scavenger receptor class A member 5"/>
    <property type="match status" value="1"/>
</dbReference>
<keyword evidence="2" id="KW-0677">Repeat</keyword>
<dbReference type="Gene3D" id="3.10.250.10">
    <property type="entry name" value="SRCR-like domain"/>
    <property type="match status" value="2"/>
</dbReference>
<dbReference type="PROSITE" id="PS50287">
    <property type="entry name" value="SRCR_2"/>
    <property type="match status" value="2"/>
</dbReference>
<dbReference type="STRING" id="400682.A0A1X7VA57"/>
<feature type="region of interest" description="Disordered" evidence="7">
    <location>
        <begin position="1"/>
        <end position="115"/>
    </location>
</feature>
<evidence type="ECO:0000313" key="10">
    <source>
        <dbReference type="EnsemblMetazoa" id="Aqu2.1.36629_001"/>
    </source>
</evidence>
<evidence type="ECO:0000256" key="4">
    <source>
        <dbReference type="ARBA" id="ARBA00023170"/>
    </source>
</evidence>
<name>A0A1X7VA57_AMPQE</name>
<sequence>MTSSPTQTTSTTTGAYTQSEPKAESQPPPPSYSEYMEQQTQPTAPMADPGYAAPAGYPTQGYGYPAQGYPAPLPQQQGFGVQGYPQQDYSQTGCPQQVPYPQQQQQEAPVGYPQQEPQGYGGTNPACISGSIRLVGGADDLEGTVEVCRNGAYGTVCDDSWDTRDAMVVWTAYTNAHFGPGTGRIVMTYVYCTGSESTLTSCPHTINHHCSHSEDAGVSCEGGSGSGKLVGAIVGGVIGGIAFLICMIVICVWAAVLHFKSDSSRARQAAPVVQMTSIPAQTINAIIEAYTQSEPKAENRPPPPSYSDYMEQQTQPAAPMVYPGYAAPAVGFAVQGYPQQDYPSKQQQEAPVGYPQQEPQGYGGTNPACTDGSVRLVGGSNDMEGRVEVCRYSYYFSGGIYGTVCDNSWDTLDAIVVCRQLGYTSGTAYNNSHFGQGNGSIVMADVQCNGTESYLIDCPHATYSFYCDHSQDAGVSCEGDDSQ</sequence>
<accession>A0A1X7VA57</accession>
<feature type="compositionally biased region" description="Low complexity" evidence="7">
    <location>
        <begin position="95"/>
        <end position="115"/>
    </location>
</feature>
<dbReference type="AlphaFoldDB" id="A0A1X7VA57"/>
<keyword evidence="8" id="KW-0472">Membrane</keyword>
<dbReference type="PRINTS" id="PR00258">
    <property type="entry name" value="SPERACTRCPTR"/>
</dbReference>
<evidence type="ECO:0000256" key="7">
    <source>
        <dbReference type="SAM" id="MobiDB-lite"/>
    </source>
</evidence>
<keyword evidence="4" id="KW-0675">Receptor</keyword>
<dbReference type="FunFam" id="3.10.250.10:FF:000007">
    <property type="entry name" value="Soluble scavenger receptor cysteine-rich domain-containing protein SSC5D"/>
    <property type="match status" value="1"/>
</dbReference>
<feature type="domain" description="SRCR" evidence="9">
    <location>
        <begin position="374"/>
        <end position="478"/>
    </location>
</feature>
<dbReference type="InParanoid" id="A0A1X7VA57"/>
<feature type="disulfide bond" evidence="6">
    <location>
        <begin position="448"/>
        <end position="458"/>
    </location>
</feature>
<feature type="transmembrane region" description="Helical" evidence="8">
    <location>
        <begin position="229"/>
        <end position="257"/>
    </location>
</feature>
<organism evidence="10">
    <name type="scientific">Amphimedon queenslandica</name>
    <name type="common">Sponge</name>
    <dbReference type="NCBI Taxonomy" id="400682"/>
    <lineage>
        <taxon>Eukaryota</taxon>
        <taxon>Metazoa</taxon>
        <taxon>Porifera</taxon>
        <taxon>Demospongiae</taxon>
        <taxon>Heteroscleromorpha</taxon>
        <taxon>Haplosclerida</taxon>
        <taxon>Niphatidae</taxon>
        <taxon>Amphimedon</taxon>
    </lineage>
</organism>
<protein>
    <recommendedName>
        <fullName evidence="9">SRCR domain-containing protein</fullName>
    </recommendedName>
</protein>